<evidence type="ECO:0000313" key="10">
    <source>
        <dbReference type="EMBL" id="CAF0969720.1"/>
    </source>
</evidence>
<dbReference type="PROSITE" id="PS50262">
    <property type="entry name" value="G_PROTEIN_RECEP_F1_2"/>
    <property type="match status" value="1"/>
</dbReference>
<evidence type="ECO:0000313" key="11">
    <source>
        <dbReference type="EMBL" id="CAF1020688.1"/>
    </source>
</evidence>
<evidence type="ECO:0000313" key="12">
    <source>
        <dbReference type="EMBL" id="CAF1108305.1"/>
    </source>
</evidence>
<keyword evidence="4" id="KW-0297">G-protein coupled receptor</keyword>
<organism evidence="11 16">
    <name type="scientific">Rotaria sordida</name>
    <dbReference type="NCBI Taxonomy" id="392033"/>
    <lineage>
        <taxon>Eukaryota</taxon>
        <taxon>Metazoa</taxon>
        <taxon>Spiralia</taxon>
        <taxon>Gnathifera</taxon>
        <taxon>Rotifera</taxon>
        <taxon>Eurotatoria</taxon>
        <taxon>Bdelloidea</taxon>
        <taxon>Philodinida</taxon>
        <taxon>Philodinidae</taxon>
        <taxon>Rotaria</taxon>
    </lineage>
</organism>
<evidence type="ECO:0000313" key="14">
    <source>
        <dbReference type="EMBL" id="CAF3605280.1"/>
    </source>
</evidence>
<feature type="transmembrane region" description="Helical" evidence="8">
    <location>
        <begin position="191"/>
        <end position="220"/>
    </location>
</feature>
<dbReference type="Proteomes" id="UP000663823">
    <property type="component" value="Unassembled WGS sequence"/>
</dbReference>
<keyword evidence="3 8" id="KW-1133">Transmembrane helix</keyword>
<evidence type="ECO:0000256" key="1">
    <source>
        <dbReference type="ARBA" id="ARBA00004141"/>
    </source>
</evidence>
<feature type="transmembrane region" description="Helical" evidence="8">
    <location>
        <begin position="412"/>
        <end position="431"/>
    </location>
</feature>
<comment type="subcellular location">
    <subcellularLocation>
        <location evidence="1">Membrane</location>
        <topology evidence="1">Multi-pass membrane protein</topology>
    </subcellularLocation>
</comment>
<dbReference type="Proteomes" id="UP000663836">
    <property type="component" value="Unassembled WGS sequence"/>
</dbReference>
<dbReference type="PANTHER" id="PTHR24243">
    <property type="entry name" value="G-PROTEIN COUPLED RECEPTOR"/>
    <property type="match status" value="1"/>
</dbReference>
<keyword evidence="6" id="KW-0675">Receptor</keyword>
<dbReference type="EMBL" id="CAJNOO010000527">
    <property type="protein sequence ID" value="CAF0969720.1"/>
    <property type="molecule type" value="Genomic_DNA"/>
</dbReference>
<evidence type="ECO:0000256" key="2">
    <source>
        <dbReference type="ARBA" id="ARBA00022692"/>
    </source>
</evidence>
<dbReference type="Proteomes" id="UP000663854">
    <property type="component" value="Unassembled WGS sequence"/>
</dbReference>
<comment type="caution">
    <text evidence="11">The sequence shown here is derived from an EMBL/GenBank/DDBJ whole genome shotgun (WGS) entry which is preliminary data.</text>
</comment>
<accession>A0A814IBL2</accession>
<feature type="transmembrane region" description="Helical" evidence="8">
    <location>
        <begin position="150"/>
        <end position="171"/>
    </location>
</feature>
<dbReference type="AlphaFoldDB" id="A0A814IBL2"/>
<keyword evidence="7" id="KW-0807">Transducer</keyword>
<sequence length="454" mass="52868">MSSINNTIINTYRNNNTLDSTSWLLQLSLWPLRIVCPLLIIFCPIANWICIHIFQSRIYNRSSSKWYFIFIAIFDTIYVLVTAPLIFLITLEIYILNWNILLCKFIVFLNYLSCQISAGLLACLSIDRLVATSCLLLYRYHCTTNISKYVCSFVILILSIINSHYLIGYTIDLDGYCSIRYYKWYENIYSYLNIVYLLSYSIMPFTIISICNLFIVINVCRNKSHMKKKNLLKKSILTTSNQNGEGIINAPHCCFSTTFDKNEVPINNNNNNTFQLQRYSNESKHDMFVPVHENQIINKTIDSISEWQLQRQNRLSEKLLLDVEQPINPIQPSSIQNNSLSSPRDRLLSSQQLSSSSTYSQKMCVQLQITISLIAISISFIFCTLPNCISTIMIQTHNQNEQVRKFWQAMNYLSIVPLLITHSANLIFYYSSSRMFRNHFKDIYIRRSTSMKLS</sequence>
<name>A0A814IBL2_9BILA</name>
<dbReference type="InterPro" id="IPR000276">
    <property type="entry name" value="GPCR_Rhodpsn"/>
</dbReference>
<evidence type="ECO:0000256" key="6">
    <source>
        <dbReference type="ARBA" id="ARBA00023170"/>
    </source>
</evidence>
<dbReference type="OrthoDB" id="10012761at2759"/>
<evidence type="ECO:0000259" key="9">
    <source>
        <dbReference type="PROSITE" id="PS50262"/>
    </source>
</evidence>
<dbReference type="InterPro" id="IPR017452">
    <property type="entry name" value="GPCR_Rhodpsn_7TM"/>
</dbReference>
<dbReference type="EMBL" id="CAJOBD010000179">
    <property type="protein sequence ID" value="CAF3605280.1"/>
    <property type="molecule type" value="Genomic_DNA"/>
</dbReference>
<dbReference type="Proteomes" id="UP000663870">
    <property type="component" value="Unassembled WGS sequence"/>
</dbReference>
<dbReference type="Gene3D" id="1.20.1070.10">
    <property type="entry name" value="Rhodopsin 7-helix transmembrane proteins"/>
    <property type="match status" value="2"/>
</dbReference>
<evidence type="ECO:0000256" key="7">
    <source>
        <dbReference type="ARBA" id="ARBA00023224"/>
    </source>
</evidence>
<dbReference type="EMBL" id="CAJNOT010000558">
    <property type="protein sequence ID" value="CAF1020688.1"/>
    <property type="molecule type" value="Genomic_DNA"/>
</dbReference>
<evidence type="ECO:0000313" key="16">
    <source>
        <dbReference type="Proteomes" id="UP000663864"/>
    </source>
</evidence>
<dbReference type="Proteomes" id="UP000663864">
    <property type="component" value="Unassembled WGS sequence"/>
</dbReference>
<dbReference type="GO" id="GO:0005886">
    <property type="term" value="C:plasma membrane"/>
    <property type="evidence" value="ECO:0007669"/>
    <property type="project" value="TreeGrafter"/>
</dbReference>
<evidence type="ECO:0000256" key="4">
    <source>
        <dbReference type="ARBA" id="ARBA00023040"/>
    </source>
</evidence>
<feature type="transmembrane region" description="Helical" evidence="8">
    <location>
        <begin position="369"/>
        <end position="392"/>
    </location>
</feature>
<keyword evidence="5 8" id="KW-0472">Membrane</keyword>
<proteinExistence type="predicted"/>
<feature type="transmembrane region" description="Helical" evidence="8">
    <location>
        <begin position="30"/>
        <end position="54"/>
    </location>
</feature>
<protein>
    <recommendedName>
        <fullName evidence="9">G-protein coupled receptors family 1 profile domain-containing protein</fullName>
    </recommendedName>
</protein>
<evidence type="ECO:0000313" key="17">
    <source>
        <dbReference type="Proteomes" id="UP000663870"/>
    </source>
</evidence>
<dbReference type="EMBL" id="CAJOAX010004652">
    <property type="protein sequence ID" value="CAF3915254.1"/>
    <property type="molecule type" value="Genomic_DNA"/>
</dbReference>
<feature type="transmembrane region" description="Helical" evidence="8">
    <location>
        <begin position="66"/>
        <end position="96"/>
    </location>
</feature>
<reference evidence="11" key="1">
    <citation type="submission" date="2021-02" db="EMBL/GenBank/DDBJ databases">
        <authorList>
            <person name="Nowell W R."/>
        </authorList>
    </citation>
    <scope>NUCLEOTIDE SEQUENCE</scope>
</reference>
<dbReference type="EMBL" id="CAJNOH010000707">
    <property type="protein sequence ID" value="CAF1108305.1"/>
    <property type="molecule type" value="Genomic_DNA"/>
</dbReference>
<dbReference type="PANTHER" id="PTHR24243:SF230">
    <property type="entry name" value="G-PROTEIN COUPLED RECEPTORS FAMILY 1 PROFILE DOMAIN-CONTAINING PROTEIN"/>
    <property type="match status" value="1"/>
</dbReference>
<evidence type="ECO:0000313" key="13">
    <source>
        <dbReference type="EMBL" id="CAF1319049.1"/>
    </source>
</evidence>
<feature type="domain" description="G-protein coupled receptors family 1 profile" evidence="9">
    <location>
        <begin position="46"/>
        <end position="429"/>
    </location>
</feature>
<evidence type="ECO:0000256" key="5">
    <source>
        <dbReference type="ARBA" id="ARBA00023136"/>
    </source>
</evidence>
<gene>
    <name evidence="14" type="ORF">JBS370_LOCUS4003</name>
    <name evidence="13" type="ORF">JXQ802_LOCUS30442</name>
    <name evidence="15" type="ORF">OTI717_LOCUS24518</name>
    <name evidence="12" type="ORF">PYM288_LOCUS20050</name>
    <name evidence="10" type="ORF">RFH988_LOCUS12563</name>
    <name evidence="11" type="ORF">ZHD862_LOCUS13522</name>
</gene>
<dbReference type="PRINTS" id="PR00237">
    <property type="entry name" value="GPCRRHODOPSN"/>
</dbReference>
<keyword evidence="17" id="KW-1185">Reference proteome</keyword>
<evidence type="ECO:0000256" key="3">
    <source>
        <dbReference type="ARBA" id="ARBA00022989"/>
    </source>
</evidence>
<dbReference type="SUPFAM" id="SSF81321">
    <property type="entry name" value="Family A G protein-coupled receptor-like"/>
    <property type="match status" value="1"/>
</dbReference>
<evidence type="ECO:0000256" key="8">
    <source>
        <dbReference type="SAM" id="Phobius"/>
    </source>
</evidence>
<dbReference type="GO" id="GO:0004930">
    <property type="term" value="F:G protein-coupled receptor activity"/>
    <property type="evidence" value="ECO:0007669"/>
    <property type="project" value="UniProtKB-KW"/>
</dbReference>
<keyword evidence="2 8" id="KW-0812">Transmembrane</keyword>
<evidence type="ECO:0000313" key="15">
    <source>
        <dbReference type="EMBL" id="CAF3915254.1"/>
    </source>
</evidence>
<dbReference type="EMBL" id="CAJNOL010001237">
    <property type="protein sequence ID" value="CAF1319049.1"/>
    <property type="molecule type" value="Genomic_DNA"/>
</dbReference>
<dbReference type="Pfam" id="PF00001">
    <property type="entry name" value="7tm_1"/>
    <property type="match status" value="1"/>
</dbReference>
<dbReference type="Proteomes" id="UP000663882">
    <property type="component" value="Unassembled WGS sequence"/>
</dbReference>